<dbReference type="GO" id="GO:0008270">
    <property type="term" value="F:zinc ion binding"/>
    <property type="evidence" value="ECO:0007669"/>
    <property type="project" value="UniProtKB-KW"/>
</dbReference>
<feature type="domain" description="RING-type" evidence="5">
    <location>
        <begin position="24"/>
        <end position="65"/>
    </location>
</feature>
<keyword evidence="2" id="KW-0862">Zinc</keyword>
<name>A0A8R2CAA6_BOMMO</name>
<dbReference type="PROSITE" id="PS50089">
    <property type="entry name" value="ZF_RING_2"/>
    <property type="match status" value="1"/>
</dbReference>
<evidence type="ECO:0000256" key="3">
    <source>
        <dbReference type="PROSITE-ProRule" id="PRU00175"/>
    </source>
</evidence>
<dbReference type="SMR" id="A0A8R2CAA6"/>
<dbReference type="RefSeq" id="XP_012553070.1">
    <property type="nucleotide sequence ID" value="XM_012697616.4"/>
</dbReference>
<dbReference type="Proteomes" id="UP000005204">
    <property type="component" value="Unassembled WGS sequence"/>
</dbReference>
<proteinExistence type="predicted"/>
<evidence type="ECO:0000313" key="6">
    <source>
        <dbReference type="EnsemblMetazoa" id="XP_012553070.1"/>
    </source>
</evidence>
<evidence type="ECO:0000313" key="7">
    <source>
        <dbReference type="Proteomes" id="UP000005204"/>
    </source>
</evidence>
<dbReference type="GO" id="GO:0016567">
    <property type="term" value="P:protein ubiquitination"/>
    <property type="evidence" value="ECO:0007669"/>
    <property type="project" value="TreeGrafter"/>
</dbReference>
<dbReference type="PANTHER" id="PTHR46569">
    <property type="entry name" value="E3 UBIQUITIN-PROTEIN LIGASE TRAIP"/>
    <property type="match status" value="1"/>
</dbReference>
<dbReference type="GO" id="GO:0031297">
    <property type="term" value="P:replication fork processing"/>
    <property type="evidence" value="ECO:0007669"/>
    <property type="project" value="TreeGrafter"/>
</dbReference>
<reference evidence="7" key="1">
    <citation type="journal article" date="2008" name="Insect Biochem. Mol. Biol.">
        <title>The genome of a lepidopteran model insect, the silkworm Bombyx mori.</title>
        <authorList>
            <consortium name="International Silkworm Genome Consortium"/>
        </authorList>
    </citation>
    <scope>NUCLEOTIDE SEQUENCE [LARGE SCALE GENOMIC DNA]</scope>
    <source>
        <strain evidence="7">p50T</strain>
    </source>
</reference>
<dbReference type="EnsemblMetazoa" id="XM_012697616.3">
    <property type="protein sequence ID" value="XP_012553070.1"/>
    <property type="gene ID" value="LOC101744066"/>
</dbReference>
<dbReference type="InterPro" id="IPR001841">
    <property type="entry name" value="Znf_RING"/>
</dbReference>
<accession>A0A8R2CAA6</accession>
<reference evidence="6" key="2">
    <citation type="submission" date="2022-06" db="UniProtKB">
        <authorList>
            <consortium name="EnsemblMetazoa"/>
        </authorList>
    </citation>
    <scope>IDENTIFICATION</scope>
    <source>
        <strain evidence="6">p50T (Dazao)</strain>
    </source>
</reference>
<keyword evidence="7" id="KW-1185">Reference proteome</keyword>
<keyword evidence="4" id="KW-0175">Coiled coil</keyword>
<evidence type="ECO:0000256" key="4">
    <source>
        <dbReference type="SAM" id="Coils"/>
    </source>
</evidence>
<organism evidence="6 7">
    <name type="scientific">Bombyx mori</name>
    <name type="common">Silk moth</name>
    <dbReference type="NCBI Taxonomy" id="7091"/>
    <lineage>
        <taxon>Eukaryota</taxon>
        <taxon>Metazoa</taxon>
        <taxon>Ecdysozoa</taxon>
        <taxon>Arthropoda</taxon>
        <taxon>Hexapoda</taxon>
        <taxon>Insecta</taxon>
        <taxon>Pterygota</taxon>
        <taxon>Neoptera</taxon>
        <taxon>Endopterygota</taxon>
        <taxon>Lepidoptera</taxon>
        <taxon>Glossata</taxon>
        <taxon>Ditrysia</taxon>
        <taxon>Bombycoidea</taxon>
        <taxon>Bombycidae</taxon>
        <taxon>Bombycinae</taxon>
        <taxon>Bombyx</taxon>
    </lineage>
</organism>
<evidence type="ECO:0000256" key="2">
    <source>
        <dbReference type="ARBA" id="ARBA00022833"/>
    </source>
</evidence>
<dbReference type="AlphaFoldDB" id="A0A8R2CAA6"/>
<dbReference type="GeneID" id="101743919"/>
<dbReference type="InterPro" id="IPR052639">
    <property type="entry name" value="TRAIP_ubiq-protein_ligase"/>
</dbReference>
<dbReference type="Pfam" id="PF13639">
    <property type="entry name" value="zf-RING_2"/>
    <property type="match status" value="1"/>
</dbReference>
<dbReference type="Gene3D" id="3.30.40.10">
    <property type="entry name" value="Zinc/RING finger domain, C3HC4 (zinc finger)"/>
    <property type="match status" value="1"/>
</dbReference>
<dbReference type="SUPFAM" id="SSF57850">
    <property type="entry name" value="RING/U-box"/>
    <property type="match status" value="1"/>
</dbReference>
<sequence>MVDPPYVKMLRPPQLLKNMLLPACSVCHENMKQWETILSTTCGHLFHSNCIHKWLNSSTTCPQCRHDCDKTSIIRVHLTFNYEGEPEAVSKLKQAISEIDKSKRELKLIKTKCKMLKRDAEKQSKASKMLREESNMYEKKIIEIKNNKSRNEMLARYTDAKTWNQSLIEDVLRIIEKLSDVITEYGRANGSHEGAMGPHRIAVANFKTNIKTLSRSNLNIGTKVKIGQSMTKNLRIVIESFRGLLKAYVTRRKQIAAGVFI</sequence>
<dbReference type="InterPro" id="IPR013083">
    <property type="entry name" value="Znf_RING/FYVE/PHD"/>
</dbReference>
<dbReference type="SMART" id="SM00184">
    <property type="entry name" value="RING"/>
    <property type="match status" value="1"/>
</dbReference>
<keyword evidence="1 3" id="KW-0863">Zinc-finger</keyword>
<dbReference type="PANTHER" id="PTHR46569:SF1">
    <property type="entry name" value="E3 UBIQUITIN-PROTEIN LIGASE RFWD3-RELATED"/>
    <property type="match status" value="1"/>
</dbReference>
<protein>
    <recommendedName>
        <fullName evidence="5">RING-type domain-containing protein</fullName>
    </recommendedName>
</protein>
<dbReference type="GO" id="GO:0005634">
    <property type="term" value="C:nucleus"/>
    <property type="evidence" value="ECO:0007669"/>
    <property type="project" value="TreeGrafter"/>
</dbReference>
<keyword evidence="1 3" id="KW-0479">Metal-binding</keyword>
<dbReference type="GO" id="GO:0061630">
    <property type="term" value="F:ubiquitin protein ligase activity"/>
    <property type="evidence" value="ECO:0007669"/>
    <property type="project" value="TreeGrafter"/>
</dbReference>
<dbReference type="GO" id="GO:0090734">
    <property type="term" value="C:site of DNA damage"/>
    <property type="evidence" value="ECO:0007669"/>
    <property type="project" value="TreeGrafter"/>
</dbReference>
<evidence type="ECO:0000259" key="5">
    <source>
        <dbReference type="PROSITE" id="PS50089"/>
    </source>
</evidence>
<evidence type="ECO:0000256" key="1">
    <source>
        <dbReference type="ARBA" id="ARBA00022771"/>
    </source>
</evidence>
<feature type="coiled-coil region" evidence="4">
    <location>
        <begin position="92"/>
        <end position="133"/>
    </location>
</feature>